<accession>A0A8H6FPQ9</accession>
<dbReference type="GeneID" id="59290967"/>
<evidence type="ECO:0000313" key="2">
    <source>
        <dbReference type="Proteomes" id="UP000578531"/>
    </source>
</evidence>
<reference evidence="1 2" key="1">
    <citation type="journal article" date="2020" name="Genomics">
        <title>Complete, high-quality genomes from long-read metagenomic sequencing of two wolf lichen thalli reveals enigmatic genome architecture.</title>
        <authorList>
            <person name="McKenzie S.K."/>
            <person name="Walston R.F."/>
            <person name="Allen J.L."/>
        </authorList>
    </citation>
    <scope>NUCLEOTIDE SEQUENCE [LARGE SCALE GENOMIC DNA]</scope>
    <source>
        <strain evidence="1">WasteWater2</strain>
    </source>
</reference>
<dbReference type="OrthoDB" id="10319044at2759"/>
<dbReference type="Proteomes" id="UP000578531">
    <property type="component" value="Unassembled WGS sequence"/>
</dbReference>
<protein>
    <submittedName>
        <fullName evidence="1">Uncharacterized protein</fullName>
    </submittedName>
</protein>
<dbReference type="AlphaFoldDB" id="A0A8H6FPQ9"/>
<keyword evidence="2" id="KW-1185">Reference proteome</keyword>
<dbReference type="EMBL" id="JACCJC010000048">
    <property type="protein sequence ID" value="KAF6232436.1"/>
    <property type="molecule type" value="Genomic_DNA"/>
</dbReference>
<sequence length="120" mass="13354">MEYRLLQFHYEGANCDCSNAQDRKWHITSAAEAGIPLSTAPIPNTPDDFLDLGPRRHAFLAKLLGTGGRWEGWKLHAVSQNGYPDDHITNVIITREKEPVPVSVADEEWDVLARGSPSCL</sequence>
<comment type="caution">
    <text evidence="1">The sequence shown here is derived from an EMBL/GenBank/DDBJ whole genome shotgun (WGS) entry which is preliminary data.</text>
</comment>
<evidence type="ECO:0000313" key="1">
    <source>
        <dbReference type="EMBL" id="KAF6232436.1"/>
    </source>
</evidence>
<name>A0A8H6FPQ9_9LECA</name>
<proteinExistence type="predicted"/>
<gene>
    <name evidence="1" type="ORF">HO173_009315</name>
</gene>
<organism evidence="1 2">
    <name type="scientific">Letharia columbiana</name>
    <dbReference type="NCBI Taxonomy" id="112416"/>
    <lineage>
        <taxon>Eukaryota</taxon>
        <taxon>Fungi</taxon>
        <taxon>Dikarya</taxon>
        <taxon>Ascomycota</taxon>
        <taxon>Pezizomycotina</taxon>
        <taxon>Lecanoromycetes</taxon>
        <taxon>OSLEUM clade</taxon>
        <taxon>Lecanoromycetidae</taxon>
        <taxon>Lecanorales</taxon>
        <taxon>Lecanorineae</taxon>
        <taxon>Parmeliaceae</taxon>
        <taxon>Letharia</taxon>
    </lineage>
</organism>
<dbReference type="RefSeq" id="XP_037161863.1">
    <property type="nucleotide sequence ID" value="XM_037311206.1"/>
</dbReference>